<evidence type="ECO:0000256" key="5">
    <source>
        <dbReference type="ARBA" id="ARBA00022989"/>
    </source>
</evidence>
<sequence length="71" mass="7459">MNTAYALWSGIGIILTTIISILIWKKKINVASVTGIVLILVGVVILNLFGPGHGEAHSVENASATTNNEAE</sequence>
<keyword evidence="3" id="KW-1003">Cell membrane</keyword>
<protein>
    <submittedName>
        <fullName evidence="9">Uncharacterized protein</fullName>
    </submittedName>
</protein>
<keyword evidence="2" id="KW-0813">Transport</keyword>
<dbReference type="AlphaFoldDB" id="A0A5S9LZD2"/>
<evidence type="ECO:0000313" key="10">
    <source>
        <dbReference type="Proteomes" id="UP000464658"/>
    </source>
</evidence>
<comment type="similarity">
    <text evidence="7">Belongs to the drug/metabolite transporter (DMT) superfamily. Small multidrug resistance (SMR) (TC 2.A.7.1) family.</text>
</comment>
<gene>
    <name evidence="9" type="ORF">BsIDN1_03580</name>
</gene>
<feature type="transmembrane region" description="Helical" evidence="8">
    <location>
        <begin position="31"/>
        <end position="50"/>
    </location>
</feature>
<dbReference type="InterPro" id="IPR037185">
    <property type="entry name" value="EmrE-like"/>
</dbReference>
<evidence type="ECO:0000256" key="6">
    <source>
        <dbReference type="ARBA" id="ARBA00023136"/>
    </source>
</evidence>
<dbReference type="InterPro" id="IPR045324">
    <property type="entry name" value="Small_multidrug_res"/>
</dbReference>
<keyword evidence="4 7" id="KW-0812">Transmembrane</keyword>
<dbReference type="GO" id="GO:0005886">
    <property type="term" value="C:plasma membrane"/>
    <property type="evidence" value="ECO:0007669"/>
    <property type="project" value="UniProtKB-SubCell"/>
</dbReference>
<dbReference type="PANTHER" id="PTHR30561">
    <property type="entry name" value="SMR FAMILY PROTON-DEPENDENT DRUG EFFLUX TRANSPORTER SUGE"/>
    <property type="match status" value="1"/>
</dbReference>
<evidence type="ECO:0000256" key="3">
    <source>
        <dbReference type="ARBA" id="ARBA00022475"/>
    </source>
</evidence>
<proteinExistence type="inferred from homology"/>
<dbReference type="Gene3D" id="1.10.3730.20">
    <property type="match status" value="1"/>
</dbReference>
<evidence type="ECO:0000256" key="4">
    <source>
        <dbReference type="ARBA" id="ARBA00022692"/>
    </source>
</evidence>
<evidence type="ECO:0000256" key="7">
    <source>
        <dbReference type="RuleBase" id="RU003942"/>
    </source>
</evidence>
<dbReference type="EMBL" id="AP021906">
    <property type="protein sequence ID" value="BBP86740.1"/>
    <property type="molecule type" value="Genomic_DNA"/>
</dbReference>
<accession>A0A5S9LZD2</accession>
<evidence type="ECO:0000256" key="8">
    <source>
        <dbReference type="SAM" id="Phobius"/>
    </source>
</evidence>
<evidence type="ECO:0000256" key="1">
    <source>
        <dbReference type="ARBA" id="ARBA00004651"/>
    </source>
</evidence>
<evidence type="ECO:0000313" key="9">
    <source>
        <dbReference type="EMBL" id="BBP86740.1"/>
    </source>
</evidence>
<organism evidence="9 10">
    <name type="scientific">Bacillus safensis</name>
    <dbReference type="NCBI Taxonomy" id="561879"/>
    <lineage>
        <taxon>Bacteria</taxon>
        <taxon>Bacillati</taxon>
        <taxon>Bacillota</taxon>
        <taxon>Bacilli</taxon>
        <taxon>Bacillales</taxon>
        <taxon>Bacillaceae</taxon>
        <taxon>Bacillus</taxon>
    </lineage>
</organism>
<dbReference type="Pfam" id="PF00893">
    <property type="entry name" value="Multi_Drug_Res"/>
    <property type="match status" value="1"/>
</dbReference>
<dbReference type="SUPFAM" id="SSF103481">
    <property type="entry name" value="Multidrug resistance efflux transporter EmrE"/>
    <property type="match status" value="1"/>
</dbReference>
<dbReference type="InterPro" id="IPR000390">
    <property type="entry name" value="Small_drug/metabolite_transptr"/>
</dbReference>
<feature type="transmembrane region" description="Helical" evidence="8">
    <location>
        <begin position="6"/>
        <end position="24"/>
    </location>
</feature>
<dbReference type="Proteomes" id="UP000464658">
    <property type="component" value="Chromosome"/>
</dbReference>
<comment type="subcellular location">
    <subcellularLocation>
        <location evidence="1 7">Cell membrane</location>
        <topology evidence="1 7">Multi-pass membrane protein</topology>
    </subcellularLocation>
</comment>
<dbReference type="GO" id="GO:0022857">
    <property type="term" value="F:transmembrane transporter activity"/>
    <property type="evidence" value="ECO:0007669"/>
    <property type="project" value="InterPro"/>
</dbReference>
<evidence type="ECO:0000256" key="2">
    <source>
        <dbReference type="ARBA" id="ARBA00022448"/>
    </source>
</evidence>
<keyword evidence="5 8" id="KW-1133">Transmembrane helix</keyword>
<dbReference type="PANTHER" id="PTHR30561:SF1">
    <property type="entry name" value="MULTIDRUG TRANSPORTER EMRE"/>
    <property type="match status" value="1"/>
</dbReference>
<keyword evidence="6 8" id="KW-0472">Membrane</keyword>
<name>A0A5S9LZD2_BACIA</name>
<reference evidence="9 10" key="1">
    <citation type="submission" date="2019-12" db="EMBL/GenBank/DDBJ databases">
        <title>Full genome sequence of a Bacillus safensis strain isolated from commercially available natto in Indonesia.</title>
        <authorList>
            <person name="Yoshida M."/>
            <person name="Uomi M."/>
            <person name="Waturangi D."/>
            <person name="Ekaputri J.J."/>
            <person name="Setiamarga D.H.E."/>
        </authorList>
    </citation>
    <scope>NUCLEOTIDE SEQUENCE [LARGE SCALE GENOMIC DNA]</scope>
    <source>
        <strain evidence="9 10">IDN1</strain>
    </source>
</reference>